<dbReference type="EMBL" id="MU807507">
    <property type="protein sequence ID" value="KAJ3831399.1"/>
    <property type="molecule type" value="Genomic_DNA"/>
</dbReference>
<proteinExistence type="predicted"/>
<keyword evidence="3" id="KW-1185">Reference proteome</keyword>
<dbReference type="Proteomes" id="UP001163846">
    <property type="component" value="Unassembled WGS sequence"/>
</dbReference>
<feature type="region of interest" description="Disordered" evidence="1">
    <location>
        <begin position="191"/>
        <end position="217"/>
    </location>
</feature>
<evidence type="ECO:0000313" key="3">
    <source>
        <dbReference type="Proteomes" id="UP001163846"/>
    </source>
</evidence>
<dbReference type="AlphaFoldDB" id="A0AA38NVI2"/>
<evidence type="ECO:0000313" key="2">
    <source>
        <dbReference type="EMBL" id="KAJ3831399.1"/>
    </source>
</evidence>
<reference evidence="2" key="1">
    <citation type="submission" date="2022-08" db="EMBL/GenBank/DDBJ databases">
        <authorList>
            <consortium name="DOE Joint Genome Institute"/>
            <person name="Min B."/>
            <person name="Riley R."/>
            <person name="Sierra-Patev S."/>
            <person name="Naranjo-Ortiz M."/>
            <person name="Looney B."/>
            <person name="Konkel Z."/>
            <person name="Slot J.C."/>
            <person name="Sakamoto Y."/>
            <person name="Steenwyk J.L."/>
            <person name="Rokas A."/>
            <person name="Carro J."/>
            <person name="Camarero S."/>
            <person name="Ferreira P."/>
            <person name="Molpeceres G."/>
            <person name="Ruiz-Duenas F.J."/>
            <person name="Serrano A."/>
            <person name="Henrissat B."/>
            <person name="Drula E."/>
            <person name="Hughes K.W."/>
            <person name="Mata J.L."/>
            <person name="Ishikawa N.K."/>
            <person name="Vargas-Isla R."/>
            <person name="Ushijima S."/>
            <person name="Smith C.A."/>
            <person name="Ahrendt S."/>
            <person name="Andreopoulos W."/>
            <person name="He G."/>
            <person name="Labutti K."/>
            <person name="Lipzen A."/>
            <person name="Ng V."/>
            <person name="Sandor L."/>
            <person name="Barry K."/>
            <person name="Martinez A.T."/>
            <person name="Xiao Y."/>
            <person name="Gibbons J.G."/>
            <person name="Terashima K."/>
            <person name="Hibbett D.S."/>
            <person name="Grigoriev I.V."/>
        </authorList>
    </citation>
    <scope>NUCLEOTIDE SEQUENCE</scope>
    <source>
        <strain evidence="2">TFB9207</strain>
    </source>
</reference>
<sequence length="217" mass="24214">MLTLVLPGLIPFLNMFSKIGTMRFSFTTNTCLVLLALLPPLTHAMPTKNQLNSNSVDNLNFEITYEVGTILLQPRDYHSRAARDAAHSFAISTDEIGGRLPGFIGPRVINIEEDHDFPISTQLDFGSRGSPFHGPLIGFRFVWDFVADNLPPKPDVYEVWVTSELQPDRKYYCAKLQLIASGEEYMGSLTPFKPVEPKPELPTYTDSEETVHAAPGN</sequence>
<organism evidence="2 3">
    <name type="scientific">Lentinula raphanica</name>
    <dbReference type="NCBI Taxonomy" id="153919"/>
    <lineage>
        <taxon>Eukaryota</taxon>
        <taxon>Fungi</taxon>
        <taxon>Dikarya</taxon>
        <taxon>Basidiomycota</taxon>
        <taxon>Agaricomycotina</taxon>
        <taxon>Agaricomycetes</taxon>
        <taxon>Agaricomycetidae</taxon>
        <taxon>Agaricales</taxon>
        <taxon>Marasmiineae</taxon>
        <taxon>Omphalotaceae</taxon>
        <taxon>Lentinula</taxon>
    </lineage>
</organism>
<accession>A0AA38NVI2</accession>
<protein>
    <submittedName>
        <fullName evidence="2">Uncharacterized protein</fullName>
    </submittedName>
</protein>
<comment type="caution">
    <text evidence="2">The sequence shown here is derived from an EMBL/GenBank/DDBJ whole genome shotgun (WGS) entry which is preliminary data.</text>
</comment>
<name>A0AA38NVI2_9AGAR</name>
<evidence type="ECO:0000256" key="1">
    <source>
        <dbReference type="SAM" id="MobiDB-lite"/>
    </source>
</evidence>
<gene>
    <name evidence="2" type="ORF">F5878DRAFT_667597</name>
</gene>